<keyword evidence="2" id="KW-1185">Reference proteome</keyword>
<feature type="non-terminal residue" evidence="1">
    <location>
        <position position="1"/>
    </location>
</feature>
<accession>A0ACC1JJ51</accession>
<evidence type="ECO:0000313" key="1">
    <source>
        <dbReference type="EMBL" id="KAJ2758474.1"/>
    </source>
</evidence>
<organism evidence="1 2">
    <name type="scientific">Coemansia nantahalensis</name>
    <dbReference type="NCBI Taxonomy" id="2789366"/>
    <lineage>
        <taxon>Eukaryota</taxon>
        <taxon>Fungi</taxon>
        <taxon>Fungi incertae sedis</taxon>
        <taxon>Zoopagomycota</taxon>
        <taxon>Kickxellomycotina</taxon>
        <taxon>Kickxellomycetes</taxon>
        <taxon>Kickxellales</taxon>
        <taxon>Kickxellaceae</taxon>
        <taxon>Coemansia</taxon>
    </lineage>
</organism>
<proteinExistence type="predicted"/>
<name>A0ACC1JJ51_9FUNG</name>
<dbReference type="EMBL" id="JANBUJ010004097">
    <property type="protein sequence ID" value="KAJ2758474.1"/>
    <property type="molecule type" value="Genomic_DNA"/>
</dbReference>
<comment type="caution">
    <text evidence="1">The sequence shown here is derived from an EMBL/GenBank/DDBJ whole genome shotgun (WGS) entry which is preliminary data.</text>
</comment>
<sequence length="114" mass="11857">ALQVLMWCASELCGVQQSPPPAGRFAHPATADEVADAAEWLAVRDECVGAVHRRPPCPAGDIYAGQLREARALLDGGYVCEARGVLLAIACPAAGARPPARAVDAARALLARTE</sequence>
<dbReference type="Proteomes" id="UP001140234">
    <property type="component" value="Unassembled WGS sequence"/>
</dbReference>
<reference evidence="1" key="1">
    <citation type="submission" date="2022-07" db="EMBL/GenBank/DDBJ databases">
        <title>Phylogenomic reconstructions and comparative analyses of Kickxellomycotina fungi.</title>
        <authorList>
            <person name="Reynolds N.K."/>
            <person name="Stajich J.E."/>
            <person name="Barry K."/>
            <person name="Grigoriev I.V."/>
            <person name="Crous P."/>
            <person name="Smith M.E."/>
        </authorList>
    </citation>
    <scope>NUCLEOTIDE SEQUENCE</scope>
    <source>
        <strain evidence="1">CBS 109366</strain>
    </source>
</reference>
<gene>
    <name evidence="1" type="ORF">IWQ57_006820</name>
</gene>
<protein>
    <submittedName>
        <fullName evidence="1">Uncharacterized protein</fullName>
    </submittedName>
</protein>
<evidence type="ECO:0000313" key="2">
    <source>
        <dbReference type="Proteomes" id="UP001140234"/>
    </source>
</evidence>